<dbReference type="AlphaFoldDB" id="A0AAD8E517"/>
<evidence type="ECO:0000313" key="3">
    <source>
        <dbReference type="Proteomes" id="UP001233999"/>
    </source>
</evidence>
<comment type="caution">
    <text evidence="2">The sequence shown here is derived from an EMBL/GenBank/DDBJ whole genome shotgun (WGS) entry which is preliminary data.</text>
</comment>
<protein>
    <submittedName>
        <fullName evidence="2">Uncharacterized protein</fullName>
    </submittedName>
</protein>
<reference evidence="2" key="2">
    <citation type="submission" date="2023-05" db="EMBL/GenBank/DDBJ databases">
        <authorList>
            <person name="Fouks B."/>
        </authorList>
    </citation>
    <scope>NUCLEOTIDE SEQUENCE</scope>
    <source>
        <strain evidence="2">Stay&amp;Tobe</strain>
        <tissue evidence="2">Testes</tissue>
    </source>
</reference>
<dbReference type="EMBL" id="JASPKZ010009390">
    <property type="protein sequence ID" value="KAJ9576837.1"/>
    <property type="molecule type" value="Genomic_DNA"/>
</dbReference>
<feature type="region of interest" description="Disordered" evidence="1">
    <location>
        <begin position="1"/>
        <end position="21"/>
    </location>
</feature>
<keyword evidence="3" id="KW-1185">Reference proteome</keyword>
<sequence length="100" mass="10541">MSSTRTPTRPKSRVLPATPDHHLIPPSRLAHTLAAASELVAPLAQLQDPTPILPSDLLAVPMVLDLIPTAPSLQADFLTAQATAISLTEFKLSATSKVSI</sequence>
<dbReference type="Proteomes" id="UP001233999">
    <property type="component" value="Unassembled WGS sequence"/>
</dbReference>
<organism evidence="2 3">
    <name type="scientific">Diploptera punctata</name>
    <name type="common">Pacific beetle cockroach</name>
    <dbReference type="NCBI Taxonomy" id="6984"/>
    <lineage>
        <taxon>Eukaryota</taxon>
        <taxon>Metazoa</taxon>
        <taxon>Ecdysozoa</taxon>
        <taxon>Arthropoda</taxon>
        <taxon>Hexapoda</taxon>
        <taxon>Insecta</taxon>
        <taxon>Pterygota</taxon>
        <taxon>Neoptera</taxon>
        <taxon>Polyneoptera</taxon>
        <taxon>Dictyoptera</taxon>
        <taxon>Blattodea</taxon>
        <taxon>Blaberoidea</taxon>
        <taxon>Blaberidae</taxon>
        <taxon>Diplopterinae</taxon>
        <taxon>Diploptera</taxon>
    </lineage>
</organism>
<accession>A0AAD8E517</accession>
<name>A0AAD8E517_DIPPU</name>
<gene>
    <name evidence="2" type="ORF">L9F63_006611</name>
</gene>
<proteinExistence type="predicted"/>
<reference evidence="2" key="1">
    <citation type="journal article" date="2023" name="IScience">
        <title>Live-bearing cockroach genome reveals convergent evolutionary mechanisms linked to viviparity in insects and beyond.</title>
        <authorList>
            <person name="Fouks B."/>
            <person name="Harrison M.C."/>
            <person name="Mikhailova A.A."/>
            <person name="Marchal E."/>
            <person name="English S."/>
            <person name="Carruthers M."/>
            <person name="Jennings E.C."/>
            <person name="Chiamaka E.L."/>
            <person name="Frigard R.A."/>
            <person name="Pippel M."/>
            <person name="Attardo G.M."/>
            <person name="Benoit J.B."/>
            <person name="Bornberg-Bauer E."/>
            <person name="Tobe S.S."/>
        </authorList>
    </citation>
    <scope>NUCLEOTIDE SEQUENCE</scope>
    <source>
        <strain evidence="2">Stay&amp;Tobe</strain>
    </source>
</reference>
<evidence type="ECO:0000313" key="2">
    <source>
        <dbReference type="EMBL" id="KAJ9576837.1"/>
    </source>
</evidence>
<evidence type="ECO:0000256" key="1">
    <source>
        <dbReference type="SAM" id="MobiDB-lite"/>
    </source>
</evidence>